<keyword evidence="3" id="KW-1185">Reference proteome</keyword>
<accession>C4JKG3</accession>
<dbReference type="InParanoid" id="C4JKG3"/>
<keyword evidence="1" id="KW-0472">Membrane</keyword>
<dbReference type="RefSeq" id="XP_002542604.1">
    <property type="nucleotide sequence ID" value="XM_002542558.1"/>
</dbReference>
<sequence>MGVPPPGIRWTALPLRLLAVASLTLDIIFAIIIDVRYGTSAGFYYAIFILWLIHNGADLHRLIRNKSRLPFGVSIFLDLIGIGAMFGALLLLQLRGYGGRTVTELGLDIAEGIHYCATRGKRKREKAAKRAARQARLAAQNQEAVKTS</sequence>
<dbReference type="AlphaFoldDB" id="C4JKG3"/>
<evidence type="ECO:0000313" key="2">
    <source>
        <dbReference type="EMBL" id="EEP77271.1"/>
    </source>
</evidence>
<dbReference type="EMBL" id="CH476615">
    <property type="protein sequence ID" value="EEP77271.1"/>
    <property type="molecule type" value="Genomic_DNA"/>
</dbReference>
<feature type="transmembrane region" description="Helical" evidence="1">
    <location>
        <begin position="40"/>
        <end position="57"/>
    </location>
</feature>
<dbReference type="GeneID" id="8441316"/>
<evidence type="ECO:0000256" key="1">
    <source>
        <dbReference type="SAM" id="Phobius"/>
    </source>
</evidence>
<protein>
    <submittedName>
        <fullName evidence="2">Uncharacterized protein</fullName>
    </submittedName>
</protein>
<feature type="transmembrane region" description="Helical" evidence="1">
    <location>
        <begin position="12"/>
        <end position="33"/>
    </location>
</feature>
<name>C4JKG3_UNCRE</name>
<evidence type="ECO:0000313" key="3">
    <source>
        <dbReference type="Proteomes" id="UP000002058"/>
    </source>
</evidence>
<proteinExistence type="predicted"/>
<reference evidence="3" key="1">
    <citation type="journal article" date="2009" name="Genome Res.">
        <title>Comparative genomic analyses of the human fungal pathogens Coccidioides and their relatives.</title>
        <authorList>
            <person name="Sharpton T.J."/>
            <person name="Stajich J.E."/>
            <person name="Rounsley S.D."/>
            <person name="Gardner M.J."/>
            <person name="Wortman J.R."/>
            <person name="Jordar V.S."/>
            <person name="Maiti R."/>
            <person name="Kodira C.D."/>
            <person name="Neafsey D.E."/>
            <person name="Zeng Q."/>
            <person name="Hung C.-Y."/>
            <person name="McMahan C."/>
            <person name="Muszewska A."/>
            <person name="Grynberg M."/>
            <person name="Mandel M.A."/>
            <person name="Kellner E.M."/>
            <person name="Barker B.M."/>
            <person name="Galgiani J.N."/>
            <person name="Orbach M.J."/>
            <person name="Kirkland T.N."/>
            <person name="Cole G.T."/>
            <person name="Henn M.R."/>
            <person name="Birren B.W."/>
            <person name="Taylor J.W."/>
        </authorList>
    </citation>
    <scope>NUCLEOTIDE SEQUENCE [LARGE SCALE GENOMIC DNA]</scope>
    <source>
        <strain evidence="3">UAMH 1704</strain>
    </source>
</reference>
<keyword evidence="1" id="KW-1133">Transmembrane helix</keyword>
<feature type="transmembrane region" description="Helical" evidence="1">
    <location>
        <begin position="69"/>
        <end position="92"/>
    </location>
</feature>
<organism evidence="2 3">
    <name type="scientific">Uncinocarpus reesii (strain UAMH 1704)</name>
    <dbReference type="NCBI Taxonomy" id="336963"/>
    <lineage>
        <taxon>Eukaryota</taxon>
        <taxon>Fungi</taxon>
        <taxon>Dikarya</taxon>
        <taxon>Ascomycota</taxon>
        <taxon>Pezizomycotina</taxon>
        <taxon>Eurotiomycetes</taxon>
        <taxon>Eurotiomycetidae</taxon>
        <taxon>Onygenales</taxon>
        <taxon>Onygenaceae</taxon>
        <taxon>Uncinocarpus</taxon>
    </lineage>
</organism>
<dbReference type="KEGG" id="ure:UREG_02120"/>
<gene>
    <name evidence="2" type="ORF">UREG_02120</name>
</gene>
<dbReference type="VEuPathDB" id="FungiDB:UREG_02120"/>
<dbReference type="HOGENOM" id="CLU_1760157_0_0_1"/>
<keyword evidence="1" id="KW-0812">Transmembrane</keyword>
<dbReference type="Proteomes" id="UP000002058">
    <property type="component" value="Unassembled WGS sequence"/>
</dbReference>